<protein>
    <recommendedName>
        <fullName evidence="3">Homeodomain-like domain-containing protein</fullName>
    </recommendedName>
</protein>
<keyword evidence="2" id="KW-1185">Reference proteome</keyword>
<organism evidence="1 2">
    <name type="scientific">Rhizobium subbaraonis</name>
    <dbReference type="NCBI Taxonomy" id="908946"/>
    <lineage>
        <taxon>Bacteria</taxon>
        <taxon>Pseudomonadati</taxon>
        <taxon>Pseudomonadota</taxon>
        <taxon>Alphaproteobacteria</taxon>
        <taxon>Hyphomicrobiales</taxon>
        <taxon>Rhizobiaceae</taxon>
        <taxon>Rhizobium/Agrobacterium group</taxon>
        <taxon>Rhizobium</taxon>
    </lineage>
</organism>
<proteinExistence type="predicted"/>
<evidence type="ECO:0008006" key="3">
    <source>
        <dbReference type="Google" id="ProtNLM"/>
    </source>
</evidence>
<accession>A0A285UIG8</accession>
<dbReference type="AlphaFoldDB" id="A0A285UIG8"/>
<evidence type="ECO:0000313" key="2">
    <source>
        <dbReference type="Proteomes" id="UP000219167"/>
    </source>
</evidence>
<name>A0A285UIG8_9HYPH</name>
<dbReference type="RefSeq" id="WP_097140579.1">
    <property type="nucleotide sequence ID" value="NZ_OBQD01000009.1"/>
</dbReference>
<evidence type="ECO:0000313" key="1">
    <source>
        <dbReference type="EMBL" id="SOC41602.1"/>
    </source>
</evidence>
<gene>
    <name evidence="1" type="ORF">SAMN05892877_10922</name>
</gene>
<dbReference type="Proteomes" id="UP000219167">
    <property type="component" value="Unassembled WGS sequence"/>
</dbReference>
<reference evidence="1 2" key="1">
    <citation type="submission" date="2017-08" db="EMBL/GenBank/DDBJ databases">
        <authorList>
            <person name="de Groot N.N."/>
        </authorList>
    </citation>
    <scope>NUCLEOTIDE SEQUENCE [LARGE SCALE GENOMIC DNA]</scope>
    <source>
        <strain evidence="1 2">JC85</strain>
    </source>
</reference>
<dbReference type="OrthoDB" id="7860387at2"/>
<dbReference type="EMBL" id="OBQD01000009">
    <property type="protein sequence ID" value="SOC41602.1"/>
    <property type="molecule type" value="Genomic_DNA"/>
</dbReference>
<sequence>MTAKVPAHLQPYIDTLGEELGIEFLLSFGGGYVYLSERPQGRSPVVEQFGEEAAIALAVRIGTGSLRVPVGKPFIARHFRAKRWTVNAIARKLHVTDVTVRAWLKQADDRQLSLL</sequence>